<dbReference type="Pfam" id="PF00472">
    <property type="entry name" value="RF-1"/>
    <property type="match status" value="1"/>
</dbReference>
<dbReference type="PANTHER" id="PTHR43116">
    <property type="entry name" value="PEPTIDE CHAIN RELEASE FACTOR 2"/>
    <property type="match status" value="1"/>
</dbReference>
<dbReference type="GO" id="GO:0003747">
    <property type="term" value="F:translation release factor activity"/>
    <property type="evidence" value="ECO:0007669"/>
    <property type="project" value="InterPro"/>
</dbReference>
<dbReference type="InterPro" id="IPR045853">
    <property type="entry name" value="Pep_chain_release_fac_I_sf"/>
</dbReference>
<protein>
    <submittedName>
        <fullName evidence="3">Peptide chain release factor 2</fullName>
    </submittedName>
</protein>
<dbReference type="SMART" id="SM00937">
    <property type="entry name" value="PCRF"/>
    <property type="match status" value="1"/>
</dbReference>
<feature type="non-terminal residue" evidence="3">
    <location>
        <position position="1"/>
    </location>
</feature>
<comment type="similarity">
    <text evidence="1">Belongs to the prokaryotic/mitochondrial release factor family.</text>
</comment>
<sequence>ELAAPHLTKSGAPEGEGLTRSEPNVILYIPATHPSKARSLPLFFLAFASHPMAMAGSISAGGAARLAKRRAVRGGGRGFRCSVGANHSMEDQNSNVFEELGFFSLKKKIEDAVVRAQTVASTALEVEEARRIEQEEILQQYNLWDDLNKSNESLGRLSNTTKVVNALKDLRYKAEEAKLITELAEMDIINHSLFKQAYNASMDVSKFLDQYEMSKLLTGPYDEEGACVIIIAEGEDANSQIWAEKLLGMYTRWSEKHGYKGRVIERLSSLGIGFKFATIEFESEYAYGYLSGEAGVHLMIHSSLDGSVVRKTCSAVVDVIPLFLESKADVHMDETDLEISYASSHEGKQSGYEMEPVVSIRHAPTDTFVQGSGERSHFANKMKALNRLKAKLLVLAREQGVLDVNDIKKPGIMNALKQEARRYVFRPHGLVQDMKTGIQIPNLNSVLHGDIEPLIRAHISMRQGRDLE</sequence>
<dbReference type="PANTHER" id="PTHR43116:SF4">
    <property type="entry name" value="PEPTIDE CHAIN RELEASE FACTOR PRFB3, CHLOROPLASTIC"/>
    <property type="match status" value="1"/>
</dbReference>
<dbReference type="SUPFAM" id="SSF75620">
    <property type="entry name" value="Release factor"/>
    <property type="match status" value="1"/>
</dbReference>
<accession>A0A1D1Y7X7</accession>
<dbReference type="EMBL" id="GDJX01017206">
    <property type="protein sequence ID" value="JAT50730.1"/>
    <property type="molecule type" value="Transcribed_RNA"/>
</dbReference>
<dbReference type="InterPro" id="IPR005139">
    <property type="entry name" value="PCRF"/>
</dbReference>
<dbReference type="Gene3D" id="3.30.70.1660">
    <property type="match status" value="1"/>
</dbReference>
<gene>
    <name evidence="3" type="primary">prfB_29</name>
    <name evidence="3" type="ORF">g.66285</name>
</gene>
<proteinExistence type="inferred from homology"/>
<dbReference type="Pfam" id="PF03462">
    <property type="entry name" value="PCRF"/>
    <property type="match status" value="1"/>
</dbReference>
<dbReference type="InterPro" id="IPR000352">
    <property type="entry name" value="Pep_chain_release_fac_I"/>
</dbReference>
<feature type="domain" description="Peptide chain release factor" evidence="2">
    <location>
        <begin position="182"/>
        <end position="293"/>
    </location>
</feature>
<organism evidence="3">
    <name type="scientific">Anthurium amnicola</name>
    <dbReference type="NCBI Taxonomy" id="1678845"/>
    <lineage>
        <taxon>Eukaryota</taxon>
        <taxon>Viridiplantae</taxon>
        <taxon>Streptophyta</taxon>
        <taxon>Embryophyta</taxon>
        <taxon>Tracheophyta</taxon>
        <taxon>Spermatophyta</taxon>
        <taxon>Magnoliopsida</taxon>
        <taxon>Liliopsida</taxon>
        <taxon>Araceae</taxon>
        <taxon>Pothoideae</taxon>
        <taxon>Potheae</taxon>
        <taxon>Anthurium</taxon>
    </lineage>
</organism>
<evidence type="ECO:0000313" key="3">
    <source>
        <dbReference type="EMBL" id="JAT50730.1"/>
    </source>
</evidence>
<dbReference type="AlphaFoldDB" id="A0A1D1Y7X7"/>
<evidence type="ECO:0000259" key="2">
    <source>
        <dbReference type="SMART" id="SM00937"/>
    </source>
</evidence>
<evidence type="ECO:0000256" key="1">
    <source>
        <dbReference type="ARBA" id="ARBA00010835"/>
    </source>
</evidence>
<reference evidence="3" key="1">
    <citation type="submission" date="2015-07" db="EMBL/GenBank/DDBJ databases">
        <title>Transcriptome Assembly of Anthurium amnicola.</title>
        <authorList>
            <person name="Suzuki J."/>
        </authorList>
    </citation>
    <scope>NUCLEOTIDE SEQUENCE</scope>
</reference>
<dbReference type="Gene3D" id="3.30.160.20">
    <property type="match status" value="1"/>
</dbReference>
<dbReference type="GO" id="GO:0005737">
    <property type="term" value="C:cytoplasm"/>
    <property type="evidence" value="ECO:0007669"/>
    <property type="project" value="UniProtKB-ARBA"/>
</dbReference>
<name>A0A1D1Y7X7_9ARAE</name>